<feature type="region of interest" description="Disordered" evidence="2">
    <location>
        <begin position="380"/>
        <end position="411"/>
    </location>
</feature>
<dbReference type="AlphaFoldDB" id="A0A6A6D2P2"/>
<feature type="compositionally biased region" description="Low complexity" evidence="2">
    <location>
        <begin position="166"/>
        <end position="184"/>
    </location>
</feature>
<evidence type="ECO:0000256" key="3">
    <source>
        <dbReference type="SAM" id="Phobius"/>
    </source>
</evidence>
<dbReference type="Proteomes" id="UP000799537">
    <property type="component" value="Unassembled WGS sequence"/>
</dbReference>
<accession>A0A6A6D2P2</accession>
<evidence type="ECO:0000313" key="5">
    <source>
        <dbReference type="Proteomes" id="UP000799537"/>
    </source>
</evidence>
<sequence length="411" mass="45168">MARFQPVLRQPSTPNKTQKPNLILIDLVAAILPFFIPRRQRRFSSIFSSAVQRAFGALTLNLAHHPAPRYSTRPIDQAIHISTPAIPARRLHEMASQKRPAYARAVLGGEDVQAAAKARADAAKPYARRLEDILRELPAYVEDDGEQEQLRDENQQLRAQLEAFNSAGQTQTSSTAQAAQSTQSIGAPARTIPRSSDLTRPTSADEADIHRLEQKRDALLGEVERLKKSRTNAWSEKPDAEQQLRAAVAEQARAEELRNQYASKCADAEDQIEELKTQREELDEDDIRNLAEDKEEASRGHNLKSIMKSGREIAKGLPTITSTTSSSAARSEILDHGATLQAAEQLMSRYLPTDPANKLQGTINTLYGVIHLDAADVSAAAPPIEPSTEEGLNSRPGTAEQSTAAIVSQRK</sequence>
<keyword evidence="3" id="KW-0472">Membrane</keyword>
<keyword evidence="5" id="KW-1185">Reference proteome</keyword>
<dbReference type="GeneID" id="54564456"/>
<gene>
    <name evidence="4" type="ORF">M409DRAFT_49231</name>
</gene>
<evidence type="ECO:0000256" key="2">
    <source>
        <dbReference type="SAM" id="MobiDB-lite"/>
    </source>
</evidence>
<feature type="region of interest" description="Disordered" evidence="2">
    <location>
        <begin position="166"/>
        <end position="207"/>
    </location>
</feature>
<reference evidence="4" key="1">
    <citation type="journal article" date="2020" name="Stud. Mycol.">
        <title>101 Dothideomycetes genomes: a test case for predicting lifestyles and emergence of pathogens.</title>
        <authorList>
            <person name="Haridas S."/>
            <person name="Albert R."/>
            <person name="Binder M."/>
            <person name="Bloem J."/>
            <person name="Labutti K."/>
            <person name="Salamov A."/>
            <person name="Andreopoulos B."/>
            <person name="Baker S."/>
            <person name="Barry K."/>
            <person name="Bills G."/>
            <person name="Bluhm B."/>
            <person name="Cannon C."/>
            <person name="Castanera R."/>
            <person name="Culley D."/>
            <person name="Daum C."/>
            <person name="Ezra D."/>
            <person name="Gonzalez J."/>
            <person name="Henrissat B."/>
            <person name="Kuo A."/>
            <person name="Liang C."/>
            <person name="Lipzen A."/>
            <person name="Lutzoni F."/>
            <person name="Magnuson J."/>
            <person name="Mondo S."/>
            <person name="Nolan M."/>
            <person name="Ohm R."/>
            <person name="Pangilinan J."/>
            <person name="Park H.-J."/>
            <person name="Ramirez L."/>
            <person name="Alfaro M."/>
            <person name="Sun H."/>
            <person name="Tritt A."/>
            <person name="Yoshinaga Y."/>
            <person name="Zwiers L.-H."/>
            <person name="Turgeon B."/>
            <person name="Goodwin S."/>
            <person name="Spatafora J."/>
            <person name="Crous P."/>
            <person name="Grigoriev I."/>
        </authorList>
    </citation>
    <scope>NUCLEOTIDE SEQUENCE</scope>
    <source>
        <strain evidence="4">ATCC 36951</strain>
    </source>
</reference>
<feature type="coiled-coil region" evidence="1">
    <location>
        <begin position="209"/>
        <end position="285"/>
    </location>
</feature>
<keyword evidence="3" id="KW-1133">Transmembrane helix</keyword>
<name>A0A6A6D2P2_ZASCE</name>
<feature type="compositionally biased region" description="Polar residues" evidence="2">
    <location>
        <begin position="395"/>
        <end position="411"/>
    </location>
</feature>
<feature type="compositionally biased region" description="Polar residues" evidence="2">
    <location>
        <begin position="193"/>
        <end position="202"/>
    </location>
</feature>
<evidence type="ECO:0000313" key="4">
    <source>
        <dbReference type="EMBL" id="KAF2172688.1"/>
    </source>
</evidence>
<evidence type="ECO:0000256" key="1">
    <source>
        <dbReference type="SAM" id="Coils"/>
    </source>
</evidence>
<keyword evidence="1" id="KW-0175">Coiled coil</keyword>
<organism evidence="4 5">
    <name type="scientific">Zasmidium cellare ATCC 36951</name>
    <dbReference type="NCBI Taxonomy" id="1080233"/>
    <lineage>
        <taxon>Eukaryota</taxon>
        <taxon>Fungi</taxon>
        <taxon>Dikarya</taxon>
        <taxon>Ascomycota</taxon>
        <taxon>Pezizomycotina</taxon>
        <taxon>Dothideomycetes</taxon>
        <taxon>Dothideomycetidae</taxon>
        <taxon>Mycosphaerellales</taxon>
        <taxon>Mycosphaerellaceae</taxon>
        <taxon>Zasmidium</taxon>
    </lineage>
</organism>
<proteinExistence type="predicted"/>
<keyword evidence="3" id="KW-0812">Transmembrane</keyword>
<dbReference type="EMBL" id="ML993580">
    <property type="protein sequence ID" value="KAF2172688.1"/>
    <property type="molecule type" value="Genomic_DNA"/>
</dbReference>
<feature type="transmembrane region" description="Helical" evidence="3">
    <location>
        <begin position="20"/>
        <end position="36"/>
    </location>
</feature>
<protein>
    <submittedName>
        <fullName evidence="4">Uncharacterized protein</fullName>
    </submittedName>
</protein>
<dbReference type="RefSeq" id="XP_033673577.1">
    <property type="nucleotide sequence ID" value="XM_033811184.1"/>
</dbReference>